<evidence type="ECO:0000256" key="4">
    <source>
        <dbReference type="ARBA" id="ARBA00022475"/>
    </source>
</evidence>
<dbReference type="EMBL" id="LZKG01000021">
    <property type="protein sequence ID" value="OBI33478.1"/>
    <property type="molecule type" value="Genomic_DNA"/>
</dbReference>
<dbReference type="PROSITE" id="PS50893">
    <property type="entry name" value="ABC_TRANSPORTER_2"/>
    <property type="match status" value="1"/>
</dbReference>
<organism evidence="10 11">
    <name type="scientific">Mycolicibacter sinensis (strain JDM601)</name>
    <name type="common">Mycobacterium sinense</name>
    <dbReference type="NCBI Taxonomy" id="875328"/>
    <lineage>
        <taxon>Bacteria</taxon>
        <taxon>Bacillati</taxon>
        <taxon>Actinomycetota</taxon>
        <taxon>Actinomycetes</taxon>
        <taxon>Mycobacteriales</taxon>
        <taxon>Mycobacteriaceae</taxon>
        <taxon>Mycolicibacter</taxon>
    </lineage>
</organism>
<keyword evidence="4" id="KW-1003">Cell membrane</keyword>
<dbReference type="OrthoDB" id="4398079at2"/>
<evidence type="ECO:0000256" key="5">
    <source>
        <dbReference type="ARBA" id="ARBA00022741"/>
    </source>
</evidence>
<keyword evidence="5" id="KW-0547">Nucleotide-binding</keyword>
<accession>A0A1A2Y7R8</accession>
<evidence type="ECO:0000256" key="3">
    <source>
        <dbReference type="ARBA" id="ARBA00022448"/>
    </source>
</evidence>
<dbReference type="PANTHER" id="PTHR43166">
    <property type="entry name" value="AMINO ACID IMPORT ATP-BINDING PROTEIN"/>
    <property type="match status" value="1"/>
</dbReference>
<keyword evidence="7" id="KW-0029">Amino-acid transport</keyword>
<dbReference type="InterPro" id="IPR027417">
    <property type="entry name" value="P-loop_NTPase"/>
</dbReference>
<dbReference type="AlphaFoldDB" id="A0A1A2Y7R8"/>
<gene>
    <name evidence="10" type="ORF">A5710_13665</name>
</gene>
<evidence type="ECO:0000256" key="7">
    <source>
        <dbReference type="ARBA" id="ARBA00022970"/>
    </source>
</evidence>
<comment type="similarity">
    <text evidence="2">Belongs to the ABC transporter superfamily.</text>
</comment>
<evidence type="ECO:0000313" key="10">
    <source>
        <dbReference type="EMBL" id="OBI33478.1"/>
    </source>
</evidence>
<dbReference type="PANTHER" id="PTHR43166:SF9">
    <property type="entry name" value="GLUTAMATE_ASPARTATE IMPORT ATP-BINDING PROTEIN GLTL"/>
    <property type="match status" value="1"/>
</dbReference>
<feature type="domain" description="ABC transporter" evidence="9">
    <location>
        <begin position="12"/>
        <end position="244"/>
    </location>
</feature>
<dbReference type="Proteomes" id="UP000093943">
    <property type="component" value="Unassembled WGS sequence"/>
</dbReference>
<dbReference type="GO" id="GO:0005886">
    <property type="term" value="C:plasma membrane"/>
    <property type="evidence" value="ECO:0007669"/>
    <property type="project" value="UniProtKB-SubCell"/>
</dbReference>
<comment type="caution">
    <text evidence="10">The sequence shown here is derived from an EMBL/GenBank/DDBJ whole genome shotgun (WGS) entry which is preliminary data.</text>
</comment>
<dbReference type="Gene3D" id="3.40.50.300">
    <property type="entry name" value="P-loop containing nucleotide triphosphate hydrolases"/>
    <property type="match status" value="1"/>
</dbReference>
<dbReference type="InterPro" id="IPR050086">
    <property type="entry name" value="MetN_ABC_transporter-like"/>
</dbReference>
<keyword evidence="6 10" id="KW-0067">ATP-binding</keyword>
<dbReference type="GO" id="GO:0005524">
    <property type="term" value="F:ATP binding"/>
    <property type="evidence" value="ECO:0007669"/>
    <property type="project" value="UniProtKB-KW"/>
</dbReference>
<dbReference type="InterPro" id="IPR030679">
    <property type="entry name" value="ABC_ATPase_HisP-typ"/>
</dbReference>
<dbReference type="InterPro" id="IPR003439">
    <property type="entry name" value="ABC_transporter-like_ATP-bd"/>
</dbReference>
<name>A0A1A2Y7R8_MYCSD</name>
<dbReference type="RefSeq" id="WP_064921192.1">
    <property type="nucleotide sequence ID" value="NZ_LZJK01000057.1"/>
</dbReference>
<dbReference type="InterPro" id="IPR003593">
    <property type="entry name" value="AAA+_ATPase"/>
</dbReference>
<dbReference type="PIRSF" id="PIRSF039085">
    <property type="entry name" value="ABC_ATPase_HisP"/>
    <property type="match status" value="1"/>
</dbReference>
<dbReference type="SMART" id="SM00382">
    <property type="entry name" value="AAA"/>
    <property type="match status" value="1"/>
</dbReference>
<proteinExistence type="inferred from homology"/>
<reference evidence="11" key="1">
    <citation type="submission" date="2016-06" db="EMBL/GenBank/DDBJ databases">
        <authorList>
            <person name="Sutton G."/>
            <person name="Brinkac L."/>
            <person name="Sanka R."/>
            <person name="Adams M."/>
            <person name="Lau E."/>
            <person name="Sam S."/>
            <person name="Sreng N."/>
            <person name="Him V."/>
            <person name="Kerleguer A."/>
            <person name="Cheng S."/>
        </authorList>
    </citation>
    <scope>NUCLEOTIDE SEQUENCE [LARGE SCALE GENOMIC DNA]</scope>
    <source>
        <strain evidence="11">E1876</strain>
    </source>
</reference>
<protein>
    <submittedName>
        <fullName evidence="10">Peptide ABC transporter ATP-binding protein</fullName>
    </submittedName>
</protein>
<evidence type="ECO:0000256" key="8">
    <source>
        <dbReference type="ARBA" id="ARBA00023136"/>
    </source>
</evidence>
<dbReference type="CDD" id="cd03262">
    <property type="entry name" value="ABC_HisP_GlnQ"/>
    <property type="match status" value="1"/>
</dbReference>
<comment type="subcellular location">
    <subcellularLocation>
        <location evidence="1">Cell membrane</location>
        <topology evidence="1">Peripheral membrane protein</topology>
    </subcellularLocation>
</comment>
<evidence type="ECO:0000313" key="11">
    <source>
        <dbReference type="Proteomes" id="UP000093943"/>
    </source>
</evidence>
<dbReference type="PROSITE" id="PS00211">
    <property type="entry name" value="ABC_TRANSPORTER_1"/>
    <property type="match status" value="1"/>
</dbReference>
<dbReference type="SUPFAM" id="SSF52540">
    <property type="entry name" value="P-loop containing nucleoside triphosphate hydrolases"/>
    <property type="match status" value="1"/>
</dbReference>
<keyword evidence="3" id="KW-0813">Transport</keyword>
<dbReference type="Pfam" id="PF00005">
    <property type="entry name" value="ABC_tran"/>
    <property type="match status" value="1"/>
</dbReference>
<evidence type="ECO:0000256" key="6">
    <source>
        <dbReference type="ARBA" id="ARBA00022840"/>
    </source>
</evidence>
<dbReference type="InterPro" id="IPR017871">
    <property type="entry name" value="ABC_transporter-like_CS"/>
</dbReference>
<evidence type="ECO:0000259" key="9">
    <source>
        <dbReference type="PROSITE" id="PS50893"/>
    </source>
</evidence>
<evidence type="ECO:0000256" key="1">
    <source>
        <dbReference type="ARBA" id="ARBA00004202"/>
    </source>
</evidence>
<dbReference type="GO" id="GO:0016887">
    <property type="term" value="F:ATP hydrolysis activity"/>
    <property type="evidence" value="ECO:0007669"/>
    <property type="project" value="InterPro"/>
</dbReference>
<evidence type="ECO:0000256" key="2">
    <source>
        <dbReference type="ARBA" id="ARBA00005417"/>
    </source>
</evidence>
<keyword evidence="8" id="KW-0472">Membrane</keyword>
<dbReference type="GO" id="GO:0015424">
    <property type="term" value="F:ABC-type amino acid transporter activity"/>
    <property type="evidence" value="ECO:0007669"/>
    <property type="project" value="InterPro"/>
</dbReference>
<sequence length="248" mass="26398">MTAAASREPVSLVAKGIQLSFGKNAVLRGVDLDVPAGSTAAVIGPSGSGKSTMLRTLNRLHEPDAGDILLGGRSVLGDDPDQLRQRIGMVFQHFNLFPHRSVLDNISLGPRKLRGMSHEAARELALSLLERVGLKNKAAARPAALSGGQQQRVAIARALAMAPQVMLFDEATSALDPELVKGILALIAELGADGMTMVVVTHEMAFARSASDTVVFMDRGKVVESGPPEQIFDNAETERLQKFLSQVL</sequence>